<evidence type="ECO:0000313" key="9">
    <source>
        <dbReference type="EMBL" id="OAU96051.1"/>
    </source>
</evidence>
<evidence type="ECO:0000256" key="3">
    <source>
        <dbReference type="ARBA" id="ARBA00022448"/>
    </source>
</evidence>
<feature type="transmembrane region" description="Helical" evidence="8">
    <location>
        <begin position="186"/>
        <end position="204"/>
    </location>
</feature>
<keyword evidence="3" id="KW-0813">Transport</keyword>
<dbReference type="PANTHER" id="PTHR30472:SF19">
    <property type="entry name" value="PETROBACTIN IMPORT SYSTEM PERMEASE PROTEIN YCLO"/>
    <property type="match status" value="1"/>
</dbReference>
<dbReference type="PATRIC" id="fig|480.237.peg.1358"/>
<dbReference type="GO" id="GO:0033214">
    <property type="term" value="P:siderophore-iron import into cell"/>
    <property type="evidence" value="ECO:0007669"/>
    <property type="project" value="TreeGrafter"/>
</dbReference>
<dbReference type="GO" id="GO:0022857">
    <property type="term" value="F:transmembrane transporter activity"/>
    <property type="evidence" value="ECO:0007669"/>
    <property type="project" value="InterPro"/>
</dbReference>
<accession>A0A198UI32</accession>
<comment type="caution">
    <text evidence="9">The sequence shown here is derived from an EMBL/GenBank/DDBJ whole genome shotgun (WGS) entry which is preliminary data.</text>
</comment>
<organism evidence="9 10">
    <name type="scientific">Moraxella catarrhalis</name>
    <name type="common">Branhamella catarrhalis</name>
    <dbReference type="NCBI Taxonomy" id="480"/>
    <lineage>
        <taxon>Bacteria</taxon>
        <taxon>Pseudomonadati</taxon>
        <taxon>Pseudomonadota</taxon>
        <taxon>Gammaproteobacteria</taxon>
        <taxon>Moraxellales</taxon>
        <taxon>Moraxellaceae</taxon>
        <taxon>Moraxella</taxon>
    </lineage>
</organism>
<dbReference type="InterPro" id="IPR000522">
    <property type="entry name" value="ABC_transptr_permease_BtuC"/>
</dbReference>
<dbReference type="GO" id="GO:0005886">
    <property type="term" value="C:plasma membrane"/>
    <property type="evidence" value="ECO:0007669"/>
    <property type="project" value="UniProtKB-SubCell"/>
</dbReference>
<keyword evidence="7 8" id="KW-0472">Membrane</keyword>
<feature type="transmembrane region" description="Helical" evidence="8">
    <location>
        <begin position="112"/>
        <end position="131"/>
    </location>
</feature>
<dbReference type="EMBL" id="LXHC01000020">
    <property type="protein sequence ID" value="OAU96051.1"/>
    <property type="molecule type" value="Genomic_DNA"/>
</dbReference>
<evidence type="ECO:0000256" key="7">
    <source>
        <dbReference type="ARBA" id="ARBA00023136"/>
    </source>
</evidence>
<gene>
    <name evidence="9" type="ORF">AO384_1088</name>
</gene>
<evidence type="ECO:0000256" key="6">
    <source>
        <dbReference type="ARBA" id="ARBA00022989"/>
    </source>
</evidence>
<comment type="subcellular location">
    <subcellularLocation>
        <location evidence="1">Cell membrane</location>
        <topology evidence="1">Multi-pass membrane protein</topology>
    </subcellularLocation>
</comment>
<keyword evidence="4" id="KW-1003">Cell membrane</keyword>
<reference evidence="9 10" key="1">
    <citation type="journal article" date="2016" name="Genome Biol. Evol.">
        <title>Comparative Genomic Analyses of the Moraxella catarrhalis Serosensitive and Seroresistant Lineages Demonstrate Their Independent Evolution.</title>
        <authorList>
            <person name="Earl J.P."/>
            <person name="de Vries S.P."/>
            <person name="Ahmed A."/>
            <person name="Powell E."/>
            <person name="Schultz M.P."/>
            <person name="Hermans P.W."/>
            <person name="Hill D.J."/>
            <person name="Zhou Z."/>
            <person name="Constantinidou C.I."/>
            <person name="Hu F.Z."/>
            <person name="Bootsma H.J."/>
            <person name="Ehrlich G.D."/>
        </authorList>
    </citation>
    <scope>NUCLEOTIDE SEQUENCE [LARGE SCALE GENOMIC DNA]</scope>
    <source>
        <strain evidence="9 10">Z7542</strain>
    </source>
</reference>
<dbReference type="Proteomes" id="UP000078228">
    <property type="component" value="Unassembled WGS sequence"/>
</dbReference>
<feature type="transmembrane region" description="Helical" evidence="8">
    <location>
        <begin position="230"/>
        <end position="259"/>
    </location>
</feature>
<dbReference type="Gene3D" id="1.10.3470.10">
    <property type="entry name" value="ABC transporter involved in vitamin B12 uptake, BtuC"/>
    <property type="match status" value="1"/>
</dbReference>
<feature type="transmembrane region" description="Helical" evidence="8">
    <location>
        <begin position="86"/>
        <end position="105"/>
    </location>
</feature>
<evidence type="ECO:0000313" key="10">
    <source>
        <dbReference type="Proteomes" id="UP000078228"/>
    </source>
</evidence>
<dbReference type="AlphaFoldDB" id="A0A198UI32"/>
<evidence type="ECO:0000256" key="1">
    <source>
        <dbReference type="ARBA" id="ARBA00004651"/>
    </source>
</evidence>
<evidence type="ECO:0000256" key="2">
    <source>
        <dbReference type="ARBA" id="ARBA00007935"/>
    </source>
</evidence>
<dbReference type="OrthoDB" id="9796260at2"/>
<keyword evidence="10" id="KW-1185">Reference proteome</keyword>
<sequence>MPITHLFSVSFAKKLWALIGCIAVLAVIFVFYDSGLDFDYVIPKRLIRLLTIGLGSVCLAFSAIIFQTVVGNRVLTPAVMGYESVYLLWQVLLLFMVGVQGIAFLGLNGNFIISVLLMLGYSWALYQYLLPFCKNDVYVLLLVGLVLSMVISTFSQFIELKMSPGEFSVLQSLTYTSFNRSELETLVYASVLIVGVLALLAKRLPILDVMSLGREQAISLGVNYQQQVRFFLAIVAVLVAVSTSLIGMTAFFGIFVANIAYALCKVNRHKFTLPVGTGIAMVIFIVSQFLVEHIFNYRTTVSILINLFGGSYFLVFILRNRSQV</sequence>
<evidence type="ECO:0000256" key="5">
    <source>
        <dbReference type="ARBA" id="ARBA00022692"/>
    </source>
</evidence>
<comment type="similarity">
    <text evidence="2">Belongs to the binding-protein-dependent transport system permease family. FecCD subfamily.</text>
</comment>
<dbReference type="SUPFAM" id="SSF81345">
    <property type="entry name" value="ABC transporter involved in vitamin B12 uptake, BtuC"/>
    <property type="match status" value="1"/>
</dbReference>
<keyword evidence="6 8" id="KW-1133">Transmembrane helix</keyword>
<feature type="transmembrane region" description="Helical" evidence="8">
    <location>
        <begin position="15"/>
        <end position="34"/>
    </location>
</feature>
<feature type="transmembrane region" description="Helical" evidence="8">
    <location>
        <begin position="271"/>
        <end position="291"/>
    </location>
</feature>
<proteinExistence type="inferred from homology"/>
<feature type="transmembrane region" description="Helical" evidence="8">
    <location>
        <begin position="137"/>
        <end position="158"/>
    </location>
</feature>
<dbReference type="Pfam" id="PF01032">
    <property type="entry name" value="FecCD"/>
    <property type="match status" value="1"/>
</dbReference>
<dbReference type="InterPro" id="IPR037294">
    <property type="entry name" value="ABC_BtuC-like"/>
</dbReference>
<dbReference type="RefSeq" id="WP_064610915.1">
    <property type="nucleotide sequence ID" value="NZ_LXHB01000073.1"/>
</dbReference>
<evidence type="ECO:0000256" key="4">
    <source>
        <dbReference type="ARBA" id="ARBA00022475"/>
    </source>
</evidence>
<feature type="transmembrane region" description="Helical" evidence="8">
    <location>
        <begin position="297"/>
        <end position="318"/>
    </location>
</feature>
<keyword evidence="5 8" id="KW-0812">Transmembrane</keyword>
<name>A0A198UI32_MORCA</name>
<feature type="transmembrane region" description="Helical" evidence="8">
    <location>
        <begin position="46"/>
        <end position="66"/>
    </location>
</feature>
<evidence type="ECO:0000256" key="8">
    <source>
        <dbReference type="SAM" id="Phobius"/>
    </source>
</evidence>
<dbReference type="PANTHER" id="PTHR30472">
    <property type="entry name" value="FERRIC ENTEROBACTIN TRANSPORT SYSTEM PERMEASE PROTEIN"/>
    <property type="match status" value="1"/>
</dbReference>
<protein>
    <submittedName>
        <fullName evidence="9">Iron compound ABC uptake transporter permease protein PiuC</fullName>
    </submittedName>
</protein>